<name>A0A0R2U869_9GAMM</name>
<feature type="transmembrane region" description="Helical" evidence="2">
    <location>
        <begin position="102"/>
        <end position="126"/>
    </location>
</feature>
<reference evidence="3 4" key="1">
    <citation type="submission" date="2015-10" db="EMBL/GenBank/DDBJ databases">
        <title>Metagenome-Assembled Genomes uncover a global brackish microbiome.</title>
        <authorList>
            <person name="Hugerth L.W."/>
            <person name="Larsson J."/>
            <person name="Alneberg J."/>
            <person name="Lindh M.V."/>
            <person name="Legrand C."/>
            <person name="Pinhassi J."/>
            <person name="Andersson A.F."/>
        </authorList>
    </citation>
    <scope>NUCLEOTIDE SEQUENCE [LARGE SCALE GENOMIC DNA]</scope>
    <source>
        <strain evidence="3">BACL1 MAG-120820-bin45</strain>
    </source>
</reference>
<feature type="transmembrane region" description="Helical" evidence="2">
    <location>
        <begin position="316"/>
        <end position="344"/>
    </location>
</feature>
<feature type="transmembrane region" description="Helical" evidence="2">
    <location>
        <begin position="146"/>
        <end position="165"/>
    </location>
</feature>
<evidence type="ECO:0000256" key="1">
    <source>
        <dbReference type="ARBA" id="ARBA00009617"/>
    </source>
</evidence>
<dbReference type="GO" id="GO:0005886">
    <property type="term" value="C:plasma membrane"/>
    <property type="evidence" value="ECO:0007669"/>
    <property type="project" value="TreeGrafter"/>
</dbReference>
<feature type="transmembrane region" description="Helical" evidence="2">
    <location>
        <begin position="77"/>
        <end position="96"/>
    </location>
</feature>
<dbReference type="SUPFAM" id="SSF103473">
    <property type="entry name" value="MFS general substrate transporter"/>
    <property type="match status" value="1"/>
</dbReference>
<evidence type="ECO:0000313" key="3">
    <source>
        <dbReference type="EMBL" id="KRO95428.1"/>
    </source>
</evidence>
<sequence length="447" mass="49904">MRMFKKLSYASLVFPGSAAGMPIFIFILPYYAGDLGLGLSMVGILFFLGRITDIFTDPIMGVLIDKYPSKWGKHKHWIFMSAPILMVATYFIFIPTTTSPSAFYFFASLLLLYTGFTLCTITQLSWSSFLAPNYDDRTKLLTLRELMSLLSMFCVITIPAIVELYDTSLEAKVFAIGIFVLICTPLLTANALKQVPDSMASHNRVKNENPFKTFGGLFANKMLNKIVFAAVLIGFCTGLNGALYLIWMEVVVELPEYSSRLMLVYYVVSVLGLWIWRELSIRTSKHFSAGVACIYAISILAIGFIGYGFIKELESFARLIAVSWFIILYGFAFSGPLPLINAIIADISDKLALEKNESMSGTVFAYLITLTKIGFALAALVPYLILEMVWGFDISLGTSNTEESKMGIFYLYTFIPIIGYAIAAFLLFTHTFGRQEHADVESTLRDT</sequence>
<dbReference type="STRING" id="1655612.ABS10_01515"/>
<organism evidence="3 4">
    <name type="scientific">SAR86 cluster bacterium BACL1 MAG-120820-bin45</name>
    <dbReference type="NCBI Taxonomy" id="1655612"/>
    <lineage>
        <taxon>Bacteria</taxon>
        <taxon>Pseudomonadati</taxon>
        <taxon>Pseudomonadota</taxon>
        <taxon>Gammaproteobacteria</taxon>
        <taxon>SAR86 cluster</taxon>
    </lineage>
</organism>
<keyword evidence="2" id="KW-1133">Transmembrane helix</keyword>
<dbReference type="EMBL" id="LICS01000032">
    <property type="protein sequence ID" value="KRO95428.1"/>
    <property type="molecule type" value="Genomic_DNA"/>
</dbReference>
<feature type="transmembrane region" description="Helical" evidence="2">
    <location>
        <begin position="37"/>
        <end position="56"/>
    </location>
</feature>
<dbReference type="InterPro" id="IPR039672">
    <property type="entry name" value="MFS_2"/>
</dbReference>
<feature type="transmembrane region" description="Helical" evidence="2">
    <location>
        <begin position="12"/>
        <end position="31"/>
    </location>
</feature>
<evidence type="ECO:0000256" key="2">
    <source>
        <dbReference type="SAM" id="Phobius"/>
    </source>
</evidence>
<feature type="transmembrane region" description="Helical" evidence="2">
    <location>
        <begin position="288"/>
        <end position="310"/>
    </location>
</feature>
<dbReference type="PANTHER" id="PTHR11328:SF24">
    <property type="entry name" value="MAJOR FACILITATOR SUPERFAMILY (MFS) PROFILE DOMAIN-CONTAINING PROTEIN"/>
    <property type="match status" value="1"/>
</dbReference>
<keyword evidence="2" id="KW-0472">Membrane</keyword>
<dbReference type="Proteomes" id="UP000051027">
    <property type="component" value="Unassembled WGS sequence"/>
</dbReference>
<comment type="caution">
    <text evidence="3">The sequence shown here is derived from an EMBL/GenBank/DDBJ whole genome shotgun (WGS) entry which is preliminary data.</text>
</comment>
<dbReference type="GO" id="GO:0008643">
    <property type="term" value="P:carbohydrate transport"/>
    <property type="evidence" value="ECO:0007669"/>
    <property type="project" value="InterPro"/>
</dbReference>
<protein>
    <recommendedName>
        <fullName evidence="5">MFS transporter</fullName>
    </recommendedName>
</protein>
<dbReference type="InterPro" id="IPR036259">
    <property type="entry name" value="MFS_trans_sf"/>
</dbReference>
<feature type="transmembrane region" description="Helical" evidence="2">
    <location>
        <begin position="171"/>
        <end position="192"/>
    </location>
</feature>
<evidence type="ECO:0000313" key="4">
    <source>
        <dbReference type="Proteomes" id="UP000051027"/>
    </source>
</evidence>
<dbReference type="Gene3D" id="1.20.1250.20">
    <property type="entry name" value="MFS general substrate transporter like domains"/>
    <property type="match status" value="2"/>
</dbReference>
<dbReference type="AlphaFoldDB" id="A0A0R2U869"/>
<proteinExistence type="inferred from homology"/>
<evidence type="ECO:0008006" key="5">
    <source>
        <dbReference type="Google" id="ProtNLM"/>
    </source>
</evidence>
<comment type="similarity">
    <text evidence="1">Belongs to the sodium:galactoside symporter (TC 2.A.2) family.</text>
</comment>
<gene>
    <name evidence="3" type="ORF">ABS10_01515</name>
</gene>
<dbReference type="PANTHER" id="PTHR11328">
    <property type="entry name" value="MAJOR FACILITATOR SUPERFAMILY DOMAIN-CONTAINING PROTEIN"/>
    <property type="match status" value="1"/>
</dbReference>
<keyword evidence="2" id="KW-0812">Transmembrane</keyword>
<feature type="transmembrane region" description="Helical" evidence="2">
    <location>
        <begin position="406"/>
        <end position="428"/>
    </location>
</feature>
<feature type="transmembrane region" description="Helical" evidence="2">
    <location>
        <begin position="364"/>
        <end position="386"/>
    </location>
</feature>
<accession>A0A0R2U869</accession>
<dbReference type="Pfam" id="PF13347">
    <property type="entry name" value="MFS_2"/>
    <property type="match status" value="1"/>
</dbReference>
<feature type="transmembrane region" description="Helical" evidence="2">
    <location>
        <begin position="226"/>
        <end position="247"/>
    </location>
</feature>
<dbReference type="GO" id="GO:0015293">
    <property type="term" value="F:symporter activity"/>
    <property type="evidence" value="ECO:0007669"/>
    <property type="project" value="InterPro"/>
</dbReference>
<feature type="transmembrane region" description="Helical" evidence="2">
    <location>
        <begin position="259"/>
        <end position="276"/>
    </location>
</feature>